<dbReference type="GO" id="GO:0005886">
    <property type="term" value="C:plasma membrane"/>
    <property type="evidence" value="ECO:0007669"/>
    <property type="project" value="UniProtKB-SubCell"/>
</dbReference>
<dbReference type="Pfam" id="PF25609">
    <property type="entry name" value="Unc5_NetrinR_N"/>
    <property type="match status" value="1"/>
</dbReference>
<dbReference type="FunFam" id="1.10.533.10:FF:000092">
    <property type="entry name" value="Netrin receptor unc-5"/>
    <property type="match status" value="1"/>
</dbReference>
<protein>
    <recommendedName>
        <fullName evidence="13">Netrin receptor UNC5</fullName>
    </recommendedName>
</protein>
<dbReference type="InterPro" id="IPR000906">
    <property type="entry name" value="ZU5_dom"/>
</dbReference>
<sequence>MFTLSGLILVTVLHCVFGTDLLQTALLSNAGDSRTPVFIEEPKDHYYIVKNLPIIIQCRAINVVRIGYRCAGQWQLHERKREEVDPESGVKIVISTLEVTRDEVKEYYGGNDFWCECHGYTTPKMLEEEGAIVSSRGTVEVAYLRKKFEREPISVAAELGQTAVLQCLPPEGKPLPEVFWMKDGEELDKDKLTKLNYIVSHDGNLMISQAKLGDAGNYTCAARNIVIKKRTCSGCSATLTVYINGGWSTWNQWSDCSVKCGKGTKRRMRSCTNPTPFYGGSHCAGEDKQENDCAVLCPVHGGWTLWSSWSTCSPDCLHHRRRSCDNPSPSNGGGYCFGNDLDSTNCTGGMCRGRPRLPEGSSTLSDPSDTGPRRDGMVRPVAPNEAQKGNIAIYVGLCVSFAALITVVVIVVVFIRRRNRHHHGMLDGYSSGSPNSPSLSSNDEKKINKMEQVNVYYSSSKILFAWLLRKSVINCSSEILIIIKSVDECSNMISVQPDLTQTMVSIPYQSATPSPEPPNNNLISSVENIYDKPDINLDHRHSNSLINAGQPYAESSISNHSVSNHSSHHSGDQMSDKNTMTMSAVGARPPSFTDSAMDNRHSMISLQLPSNIDMEAVVWGTFNHMGGRLALQESGVSLTVPEGAIKKGHSEEFFLAVCRDDKDRPKLLDRQTIISPVILCGPGQPGVLKKAVILSFQHCANMRLGGWMLSLCGSDTSPEEPPRWHRIVTLGQETINTSVYSQLDPTHCHIMTEQLMRYALIGESIPGGRAVKILRLAAFAATQNPSLDFSIRVYMVEDTQDALESVIQEENRYGGRLLDKPKQIPFQDGGHNLCLTIEDLPPGWRSKLAANYQEIPFQHIWSGNQNNLHCSFSLEMTERGLHKVSCKIQVYQKAILSNRQVLNIFNNFKEKPLPLQTPTSTLKGRSSTVTTNSSSGYNSMVTLDPAGNNFRLPSHIRYQLCLLLDPPNARGNDWRMLAQALTVDRYVQYFATKPSPTEHILDLWEARHREESAITDLMNIFRVMGRLDVAAVLEKDMGSWL</sequence>
<keyword evidence="11" id="KW-0325">Glycoprotein</keyword>
<evidence type="ECO:0000256" key="4">
    <source>
        <dbReference type="ARBA" id="ARBA00022692"/>
    </source>
</evidence>
<feature type="signal peptide" evidence="13">
    <location>
        <begin position="1"/>
        <end position="18"/>
    </location>
</feature>
<feature type="chain" id="PRO_5027150690" description="Netrin receptor UNC5" evidence="13">
    <location>
        <begin position="19"/>
        <end position="1041"/>
    </location>
</feature>
<keyword evidence="3 13" id="KW-0217">Developmental protein</keyword>
<dbReference type="InterPro" id="IPR000884">
    <property type="entry name" value="TSP1_rpt"/>
</dbReference>
<evidence type="ECO:0000256" key="2">
    <source>
        <dbReference type="ARBA" id="ARBA00009844"/>
    </source>
</evidence>
<evidence type="ECO:0000256" key="10">
    <source>
        <dbReference type="ARBA" id="ARBA00023170"/>
    </source>
</evidence>
<evidence type="ECO:0000256" key="12">
    <source>
        <dbReference type="ARBA" id="ARBA00023319"/>
    </source>
</evidence>
<evidence type="ECO:0000256" key="11">
    <source>
        <dbReference type="ARBA" id="ARBA00023180"/>
    </source>
</evidence>
<dbReference type="InterPro" id="IPR003599">
    <property type="entry name" value="Ig_sub"/>
</dbReference>
<dbReference type="InterPro" id="IPR037936">
    <property type="entry name" value="UNC5A-D"/>
</dbReference>
<keyword evidence="8 13" id="KW-0472">Membrane</keyword>
<keyword evidence="10 13" id="KW-0675">Receptor</keyword>
<dbReference type="PANTHER" id="PTHR12582:SF47">
    <property type="entry name" value="NETRIN RECEPTOR UNC-5"/>
    <property type="match status" value="1"/>
</dbReference>
<feature type="region of interest" description="Disordered" evidence="14">
    <location>
        <begin position="357"/>
        <end position="380"/>
    </location>
</feature>
<organism evidence="18 19">
    <name type="scientific">Mytilus coruscus</name>
    <name type="common">Sea mussel</name>
    <dbReference type="NCBI Taxonomy" id="42192"/>
    <lineage>
        <taxon>Eukaryota</taxon>
        <taxon>Metazoa</taxon>
        <taxon>Spiralia</taxon>
        <taxon>Lophotrochozoa</taxon>
        <taxon>Mollusca</taxon>
        <taxon>Bivalvia</taxon>
        <taxon>Autobranchia</taxon>
        <taxon>Pteriomorphia</taxon>
        <taxon>Mytilida</taxon>
        <taxon>Mytiloidea</taxon>
        <taxon>Mytilidae</taxon>
        <taxon>Mytilinae</taxon>
        <taxon>Mytilus</taxon>
    </lineage>
</organism>
<dbReference type="OrthoDB" id="5973910at2759"/>
<dbReference type="GO" id="GO:0008045">
    <property type="term" value="P:motor neuron axon guidance"/>
    <property type="evidence" value="ECO:0007669"/>
    <property type="project" value="TreeGrafter"/>
</dbReference>
<feature type="compositionally biased region" description="Low complexity" evidence="14">
    <location>
        <begin position="555"/>
        <end position="565"/>
    </location>
</feature>
<dbReference type="CDD" id="cd08781">
    <property type="entry name" value="Death_UNC5-like"/>
    <property type="match status" value="1"/>
</dbReference>
<evidence type="ECO:0000259" key="16">
    <source>
        <dbReference type="PROSITE" id="PS50835"/>
    </source>
</evidence>
<comment type="function">
    <text evidence="13">Receptor for netrin required for axon guidance. Mediates axon repulsion of neuronal growth cones in the developing nervous system upon ligand binding.</text>
</comment>
<name>A0A6J8D4G4_MYTCO</name>
<evidence type="ECO:0000256" key="5">
    <source>
        <dbReference type="ARBA" id="ARBA00022729"/>
    </source>
</evidence>
<dbReference type="InterPro" id="IPR013783">
    <property type="entry name" value="Ig-like_fold"/>
</dbReference>
<dbReference type="InterPro" id="IPR007110">
    <property type="entry name" value="Ig-like_dom"/>
</dbReference>
<dbReference type="Gene3D" id="1.10.533.10">
    <property type="entry name" value="Death Domain, Fas"/>
    <property type="match status" value="1"/>
</dbReference>
<feature type="domain" description="ZU5" evidence="17">
    <location>
        <begin position="616"/>
        <end position="764"/>
    </location>
</feature>
<keyword evidence="5 13" id="KW-0732">Signal</keyword>
<dbReference type="Pfam" id="PF00531">
    <property type="entry name" value="Death"/>
    <property type="match status" value="1"/>
</dbReference>
<dbReference type="Pfam" id="PF07679">
    <property type="entry name" value="I-set"/>
    <property type="match status" value="1"/>
</dbReference>
<evidence type="ECO:0000313" key="19">
    <source>
        <dbReference type="Proteomes" id="UP000507470"/>
    </source>
</evidence>
<dbReference type="SMART" id="SM00005">
    <property type="entry name" value="DEATH"/>
    <property type="match status" value="1"/>
</dbReference>
<keyword evidence="19" id="KW-1185">Reference proteome</keyword>
<evidence type="ECO:0000256" key="6">
    <source>
        <dbReference type="ARBA" id="ARBA00022737"/>
    </source>
</evidence>
<evidence type="ECO:0000259" key="17">
    <source>
        <dbReference type="PROSITE" id="PS51145"/>
    </source>
</evidence>
<dbReference type="SMART" id="SM00409">
    <property type="entry name" value="IG"/>
    <property type="match status" value="1"/>
</dbReference>
<evidence type="ECO:0000256" key="1">
    <source>
        <dbReference type="ARBA" id="ARBA00004479"/>
    </source>
</evidence>
<dbReference type="Gene3D" id="2.60.40.10">
    <property type="entry name" value="Immunoglobulins"/>
    <property type="match status" value="2"/>
</dbReference>
<dbReference type="Pfam" id="PF00791">
    <property type="entry name" value="ZU5"/>
    <property type="match status" value="1"/>
</dbReference>
<dbReference type="Pfam" id="PF17217">
    <property type="entry name" value="UPA"/>
    <property type="match status" value="1"/>
</dbReference>
<keyword evidence="4 13" id="KW-0812">Transmembrane</keyword>
<dbReference type="InterPro" id="IPR057755">
    <property type="entry name" value="UNC5A-D-like_N"/>
</dbReference>
<dbReference type="FunFam" id="2.20.100.10:FF:000007">
    <property type="entry name" value="Thrombospondin 1"/>
    <property type="match status" value="1"/>
</dbReference>
<keyword evidence="6" id="KW-0677">Repeat</keyword>
<evidence type="ECO:0000256" key="8">
    <source>
        <dbReference type="ARBA" id="ARBA00023136"/>
    </source>
</evidence>
<dbReference type="SUPFAM" id="SSF48726">
    <property type="entry name" value="Immunoglobulin"/>
    <property type="match status" value="1"/>
</dbReference>
<evidence type="ECO:0000313" key="18">
    <source>
        <dbReference type="EMBL" id="CAC5402152.1"/>
    </source>
</evidence>
<proteinExistence type="inferred from homology"/>
<dbReference type="PROSITE" id="PS50092">
    <property type="entry name" value="TSP1"/>
    <property type="match status" value="2"/>
</dbReference>
<dbReference type="EMBL" id="CACVKT020006490">
    <property type="protein sequence ID" value="CAC5402152.1"/>
    <property type="molecule type" value="Genomic_DNA"/>
</dbReference>
<dbReference type="Pfam" id="PF00090">
    <property type="entry name" value="TSP_1"/>
    <property type="match status" value="2"/>
</dbReference>
<dbReference type="SMART" id="SM00218">
    <property type="entry name" value="ZU5"/>
    <property type="match status" value="1"/>
</dbReference>
<feature type="transmembrane region" description="Helical" evidence="13">
    <location>
        <begin position="391"/>
        <end position="415"/>
    </location>
</feature>
<evidence type="ECO:0000259" key="15">
    <source>
        <dbReference type="PROSITE" id="PS50017"/>
    </source>
</evidence>
<feature type="domain" description="Ig-like" evidence="16">
    <location>
        <begin position="123"/>
        <end position="240"/>
    </location>
</feature>
<dbReference type="InterPro" id="IPR000488">
    <property type="entry name" value="Death_dom"/>
</dbReference>
<accession>A0A6J8D4G4</accession>
<feature type="domain" description="Death" evidence="15">
    <location>
        <begin position="971"/>
        <end position="1037"/>
    </location>
</feature>
<dbReference type="GO" id="GO:0005042">
    <property type="term" value="F:netrin receptor activity"/>
    <property type="evidence" value="ECO:0007669"/>
    <property type="project" value="UniProtKB-UniRule"/>
</dbReference>
<feature type="region of interest" description="Disordered" evidence="14">
    <location>
        <begin position="555"/>
        <end position="577"/>
    </location>
</feature>
<reference evidence="18 19" key="1">
    <citation type="submission" date="2020-06" db="EMBL/GenBank/DDBJ databases">
        <authorList>
            <person name="Li R."/>
            <person name="Bekaert M."/>
        </authorList>
    </citation>
    <scope>NUCLEOTIDE SEQUENCE [LARGE SCALE GENOMIC DNA]</scope>
    <source>
        <strain evidence="19">wild</strain>
    </source>
</reference>
<evidence type="ECO:0000256" key="3">
    <source>
        <dbReference type="ARBA" id="ARBA00022473"/>
    </source>
</evidence>
<keyword evidence="7 13" id="KW-1133">Transmembrane helix</keyword>
<evidence type="ECO:0000256" key="14">
    <source>
        <dbReference type="SAM" id="MobiDB-lite"/>
    </source>
</evidence>
<dbReference type="InterPro" id="IPR033772">
    <property type="entry name" value="UPA"/>
</dbReference>
<evidence type="ECO:0000256" key="9">
    <source>
        <dbReference type="ARBA" id="ARBA00023157"/>
    </source>
</evidence>
<dbReference type="InterPro" id="IPR036383">
    <property type="entry name" value="TSP1_rpt_sf"/>
</dbReference>
<dbReference type="PROSITE" id="PS51145">
    <property type="entry name" value="ZU5"/>
    <property type="match status" value="1"/>
</dbReference>
<comment type="subcellular location">
    <subcellularLocation>
        <location evidence="13">Cell membrane</location>
        <topology evidence="13">Single-pass type I membrane protein</topology>
    </subcellularLocation>
    <subcellularLocation>
        <location evidence="1">Membrane</location>
        <topology evidence="1">Single-pass type I membrane protein</topology>
    </subcellularLocation>
</comment>
<dbReference type="SUPFAM" id="SSF82895">
    <property type="entry name" value="TSP-1 type 1 repeat"/>
    <property type="match status" value="2"/>
</dbReference>
<dbReference type="SMART" id="SM00209">
    <property type="entry name" value="TSP1"/>
    <property type="match status" value="2"/>
</dbReference>
<dbReference type="Gene3D" id="2.20.100.10">
    <property type="entry name" value="Thrombospondin type-1 (TSP1) repeat"/>
    <property type="match status" value="2"/>
</dbReference>
<dbReference type="InterPro" id="IPR013098">
    <property type="entry name" value="Ig_I-set"/>
</dbReference>
<keyword evidence="12 13" id="KW-0393">Immunoglobulin domain</keyword>
<dbReference type="SMART" id="SM00408">
    <property type="entry name" value="IGc2"/>
    <property type="match status" value="1"/>
</dbReference>
<dbReference type="FunFam" id="2.20.100.10:FF:000002">
    <property type="entry name" value="Unc-5 netrin receptor C"/>
    <property type="match status" value="1"/>
</dbReference>
<gene>
    <name evidence="18" type="ORF">MCOR_36141</name>
</gene>
<dbReference type="Proteomes" id="UP000507470">
    <property type="component" value="Unassembled WGS sequence"/>
</dbReference>
<dbReference type="InterPro" id="IPR003598">
    <property type="entry name" value="Ig_sub2"/>
</dbReference>
<evidence type="ECO:0000256" key="7">
    <source>
        <dbReference type="ARBA" id="ARBA00022989"/>
    </source>
</evidence>
<keyword evidence="9" id="KW-1015">Disulfide bond</keyword>
<dbReference type="PANTHER" id="PTHR12582">
    <property type="entry name" value="NETRIN RECEPTOR UNC5"/>
    <property type="match status" value="1"/>
</dbReference>
<comment type="similarity">
    <text evidence="2 13">Belongs to the unc-5 family.</text>
</comment>
<dbReference type="PROSITE" id="PS50017">
    <property type="entry name" value="DEATH_DOMAIN"/>
    <property type="match status" value="1"/>
</dbReference>
<dbReference type="SUPFAM" id="SSF47986">
    <property type="entry name" value="DEATH domain"/>
    <property type="match status" value="1"/>
</dbReference>
<dbReference type="AlphaFoldDB" id="A0A6J8D4G4"/>
<dbReference type="Gene3D" id="2.60.220.30">
    <property type="match status" value="1"/>
</dbReference>
<dbReference type="PRINTS" id="PR01705">
    <property type="entry name" value="TSP1REPEAT"/>
</dbReference>
<dbReference type="InterPro" id="IPR011029">
    <property type="entry name" value="DEATH-like_dom_sf"/>
</dbReference>
<dbReference type="InterPro" id="IPR036179">
    <property type="entry name" value="Ig-like_dom_sf"/>
</dbReference>
<evidence type="ECO:0000256" key="13">
    <source>
        <dbReference type="RuleBase" id="RU367033"/>
    </source>
</evidence>
<dbReference type="PROSITE" id="PS50835">
    <property type="entry name" value="IG_LIKE"/>
    <property type="match status" value="1"/>
</dbReference>